<dbReference type="NCBIfam" id="TIGR01071">
    <property type="entry name" value="rplO_bact"/>
    <property type="match status" value="1"/>
</dbReference>
<keyword evidence="9" id="KW-1185">Reference proteome</keyword>
<name>A0A0K1E7I8_CHOCO</name>
<dbReference type="RefSeq" id="WP_050429130.1">
    <property type="nucleotide sequence ID" value="NZ_CP012159.1"/>
</dbReference>
<dbReference type="InterPro" id="IPR036227">
    <property type="entry name" value="Ribosomal_uL15/eL18_sf"/>
</dbReference>
<evidence type="ECO:0000256" key="3">
    <source>
        <dbReference type="ARBA" id="ARBA00023274"/>
    </source>
</evidence>
<evidence type="ECO:0000313" key="9">
    <source>
        <dbReference type="Proteomes" id="UP000067626"/>
    </source>
</evidence>
<feature type="domain" description="Large ribosomal subunit protein uL15/eL18" evidence="7">
    <location>
        <begin position="79"/>
        <end position="146"/>
    </location>
</feature>
<gene>
    <name evidence="4 8" type="primary">rplO</name>
    <name evidence="8" type="ORF">CMC5_007570</name>
</gene>
<dbReference type="Proteomes" id="UP000067626">
    <property type="component" value="Chromosome"/>
</dbReference>
<dbReference type="PROSITE" id="PS00475">
    <property type="entry name" value="RIBOSOMAL_L15"/>
    <property type="match status" value="1"/>
</dbReference>
<dbReference type="PANTHER" id="PTHR12934:SF11">
    <property type="entry name" value="LARGE RIBOSOMAL SUBUNIT PROTEIN UL15M"/>
    <property type="match status" value="1"/>
</dbReference>
<dbReference type="SUPFAM" id="SSF52080">
    <property type="entry name" value="Ribosomal proteins L15p and L18e"/>
    <property type="match status" value="1"/>
</dbReference>
<keyword evidence="2 4" id="KW-0689">Ribosomal protein</keyword>
<reference evidence="8 9" key="1">
    <citation type="submission" date="2015-07" db="EMBL/GenBank/DDBJ databases">
        <title>Genome analysis of myxobacterium Chondromyces crocatus Cm c5 reveals a high potential for natural compound synthesis and the genetic basis for the loss of fruiting body formation.</title>
        <authorList>
            <person name="Zaburannyi N."/>
            <person name="Bunk B."/>
            <person name="Maier J."/>
            <person name="Overmann J."/>
            <person name="Mueller R."/>
        </authorList>
    </citation>
    <scope>NUCLEOTIDE SEQUENCE [LARGE SCALE GENOMIC DNA]</scope>
    <source>
        <strain evidence="8 9">Cm c5</strain>
    </source>
</reference>
<dbReference type="GO" id="GO:0003735">
    <property type="term" value="F:structural constituent of ribosome"/>
    <property type="evidence" value="ECO:0007669"/>
    <property type="project" value="InterPro"/>
</dbReference>
<evidence type="ECO:0000259" key="7">
    <source>
        <dbReference type="Pfam" id="PF00828"/>
    </source>
</evidence>
<keyword evidence="4" id="KW-0694">RNA-binding</keyword>
<dbReference type="AlphaFoldDB" id="A0A0K1E7I8"/>
<evidence type="ECO:0000256" key="4">
    <source>
        <dbReference type="HAMAP-Rule" id="MF_01341"/>
    </source>
</evidence>
<dbReference type="GO" id="GO:0019843">
    <property type="term" value="F:rRNA binding"/>
    <property type="evidence" value="ECO:0007669"/>
    <property type="project" value="UniProtKB-UniRule"/>
</dbReference>
<keyword evidence="3 4" id="KW-0687">Ribonucleoprotein</keyword>
<dbReference type="PANTHER" id="PTHR12934">
    <property type="entry name" value="50S RIBOSOMAL PROTEIN L15"/>
    <property type="match status" value="1"/>
</dbReference>
<sequence length="164" mass="17259">MDILAKLQPPIGAVRKKTRVGRGPGSGLGKTAGRGQKGQKARSTGNIGKKHFQGGQTPIQRRLPKRGFRNPFGDIVATLNVGALEVFNDGDHVDLASLRQKRLIRGRFDAVKVLGNGDLTKRLTVSAHQFSRSALSKIEAAGGKAVPVARIASDAASTEASASV</sequence>
<dbReference type="InterPro" id="IPR021131">
    <property type="entry name" value="Ribosomal_uL15/eL18"/>
</dbReference>
<dbReference type="InterPro" id="IPR005749">
    <property type="entry name" value="Ribosomal_uL15_bac-type"/>
</dbReference>
<keyword evidence="4" id="KW-0699">rRNA-binding</keyword>
<organism evidence="8 9">
    <name type="scientific">Chondromyces crocatus</name>
    <dbReference type="NCBI Taxonomy" id="52"/>
    <lineage>
        <taxon>Bacteria</taxon>
        <taxon>Pseudomonadati</taxon>
        <taxon>Myxococcota</taxon>
        <taxon>Polyangia</taxon>
        <taxon>Polyangiales</taxon>
        <taxon>Polyangiaceae</taxon>
        <taxon>Chondromyces</taxon>
    </lineage>
</organism>
<feature type="region of interest" description="Disordered" evidence="6">
    <location>
        <begin position="13"/>
        <end position="68"/>
    </location>
</feature>
<dbReference type="InterPro" id="IPR001196">
    <property type="entry name" value="Ribosomal_uL15_CS"/>
</dbReference>
<evidence type="ECO:0000256" key="2">
    <source>
        <dbReference type="ARBA" id="ARBA00022980"/>
    </source>
</evidence>
<dbReference type="KEGG" id="ccro:CMC5_007570"/>
<comment type="similarity">
    <text evidence="1 4 5">Belongs to the universal ribosomal protein uL15 family.</text>
</comment>
<dbReference type="Gene3D" id="3.100.10.10">
    <property type="match status" value="1"/>
</dbReference>
<dbReference type="Pfam" id="PF00828">
    <property type="entry name" value="Ribosomal_L27A"/>
    <property type="match status" value="1"/>
</dbReference>
<accession>A0A0K1E7I8</accession>
<evidence type="ECO:0000256" key="6">
    <source>
        <dbReference type="SAM" id="MobiDB-lite"/>
    </source>
</evidence>
<evidence type="ECO:0000256" key="1">
    <source>
        <dbReference type="ARBA" id="ARBA00007320"/>
    </source>
</evidence>
<dbReference type="STRING" id="52.CMC5_007570"/>
<dbReference type="HAMAP" id="MF_01341">
    <property type="entry name" value="Ribosomal_uL15"/>
    <property type="match status" value="1"/>
</dbReference>
<dbReference type="PATRIC" id="fig|52.7.peg.817"/>
<dbReference type="EMBL" id="CP012159">
    <property type="protein sequence ID" value="AKT36637.1"/>
    <property type="molecule type" value="Genomic_DNA"/>
</dbReference>
<feature type="compositionally biased region" description="Gly residues" evidence="6">
    <location>
        <begin position="22"/>
        <end position="36"/>
    </location>
</feature>
<protein>
    <recommendedName>
        <fullName evidence="4">Large ribosomal subunit protein uL15</fullName>
    </recommendedName>
</protein>
<proteinExistence type="inferred from homology"/>
<dbReference type="GO" id="GO:0022625">
    <property type="term" value="C:cytosolic large ribosomal subunit"/>
    <property type="evidence" value="ECO:0007669"/>
    <property type="project" value="TreeGrafter"/>
</dbReference>
<dbReference type="OrthoDB" id="9810293at2"/>
<comment type="subunit">
    <text evidence="4">Part of the 50S ribosomal subunit.</text>
</comment>
<evidence type="ECO:0000313" key="8">
    <source>
        <dbReference type="EMBL" id="AKT36637.1"/>
    </source>
</evidence>
<dbReference type="GO" id="GO:0006412">
    <property type="term" value="P:translation"/>
    <property type="evidence" value="ECO:0007669"/>
    <property type="project" value="UniProtKB-UniRule"/>
</dbReference>
<dbReference type="InterPro" id="IPR030878">
    <property type="entry name" value="Ribosomal_uL15"/>
</dbReference>
<evidence type="ECO:0000256" key="5">
    <source>
        <dbReference type="RuleBase" id="RU003888"/>
    </source>
</evidence>
<comment type="function">
    <text evidence="4">Binds to the 23S rRNA.</text>
</comment>